<dbReference type="OrthoDB" id="8119704at2759"/>
<dbReference type="STRING" id="933852.A0A0C2WQJ3"/>
<evidence type="ECO:0000259" key="3">
    <source>
        <dbReference type="Pfam" id="PF12697"/>
    </source>
</evidence>
<dbReference type="InterPro" id="IPR000073">
    <property type="entry name" value="AB_hydrolase_1"/>
</dbReference>
<name>A0A0C2WQJ3_SERVB</name>
<keyword evidence="2" id="KW-0812">Transmembrane</keyword>
<proteinExistence type="inferred from homology"/>
<dbReference type="Proteomes" id="UP000054097">
    <property type="component" value="Unassembled WGS sequence"/>
</dbReference>
<accession>A0A0C2WQJ3</accession>
<dbReference type="GO" id="GO:0042171">
    <property type="term" value="F:lysophosphatidic acid acyltransferase activity"/>
    <property type="evidence" value="ECO:0007669"/>
    <property type="project" value="TreeGrafter"/>
</dbReference>
<comment type="similarity">
    <text evidence="1">Belongs to the peptidase S33 family. ABHD4/ABHD5 subfamily.</text>
</comment>
<dbReference type="Pfam" id="PF12697">
    <property type="entry name" value="Abhydrolase_6"/>
    <property type="match status" value="1"/>
</dbReference>
<sequence length="335" mass="36604">MSFVLPSRPLILGIAAGAFVVPVVLVAVLPYIRSPTNRPHREPKKLPQGVKRTFTPSGLELLVATPTADTNTKQQVPILLLHGGFGSALCYEKWLPHFAGQGRPVYSLSLSGHGLSPRPLNFVSMKAVDFARDLEGTLDYISSLHPDAPRPVLVGHSAGGGLSQYTLSNTQQETLTSGVILVDAFPPTGGWRVYLNWALNDPLFGLRMILHGGDPKSPLSSLALVQNIFFGSKMKKEDLQEFFEDMTPEESIGWPSSMMFPFVDIEKVKQHTNGKVAWIAGQNDVIMTPILMNEAAQAYHAPLTIVPFAGHHILRDEVWKDGADAALAQLRAWSL</sequence>
<dbReference type="AlphaFoldDB" id="A0A0C2WQJ3"/>
<evidence type="ECO:0000256" key="2">
    <source>
        <dbReference type="SAM" id="Phobius"/>
    </source>
</evidence>
<evidence type="ECO:0000313" key="5">
    <source>
        <dbReference type="Proteomes" id="UP000054097"/>
    </source>
</evidence>
<feature type="domain" description="AB hydrolase-1" evidence="3">
    <location>
        <begin position="78"/>
        <end position="315"/>
    </location>
</feature>
<dbReference type="EMBL" id="KN824293">
    <property type="protein sequence ID" value="KIM28473.1"/>
    <property type="molecule type" value="Genomic_DNA"/>
</dbReference>
<dbReference type="PANTHER" id="PTHR42886:SF29">
    <property type="entry name" value="PUMMELIG, ISOFORM A"/>
    <property type="match status" value="1"/>
</dbReference>
<dbReference type="PANTHER" id="PTHR42886">
    <property type="entry name" value="RE40534P-RELATED"/>
    <property type="match status" value="1"/>
</dbReference>
<dbReference type="InterPro" id="IPR029058">
    <property type="entry name" value="AB_hydrolase_fold"/>
</dbReference>
<keyword evidence="5" id="KW-1185">Reference proteome</keyword>
<organism evidence="4 5">
    <name type="scientific">Serendipita vermifera MAFF 305830</name>
    <dbReference type="NCBI Taxonomy" id="933852"/>
    <lineage>
        <taxon>Eukaryota</taxon>
        <taxon>Fungi</taxon>
        <taxon>Dikarya</taxon>
        <taxon>Basidiomycota</taxon>
        <taxon>Agaricomycotina</taxon>
        <taxon>Agaricomycetes</taxon>
        <taxon>Sebacinales</taxon>
        <taxon>Serendipitaceae</taxon>
        <taxon>Serendipita</taxon>
    </lineage>
</organism>
<keyword evidence="2" id="KW-1133">Transmembrane helix</keyword>
<dbReference type="GO" id="GO:0055088">
    <property type="term" value="P:lipid homeostasis"/>
    <property type="evidence" value="ECO:0007669"/>
    <property type="project" value="TreeGrafter"/>
</dbReference>
<reference evidence="5" key="2">
    <citation type="submission" date="2015-01" db="EMBL/GenBank/DDBJ databases">
        <title>Evolutionary Origins and Diversification of the Mycorrhizal Mutualists.</title>
        <authorList>
            <consortium name="DOE Joint Genome Institute"/>
            <consortium name="Mycorrhizal Genomics Consortium"/>
            <person name="Kohler A."/>
            <person name="Kuo A."/>
            <person name="Nagy L.G."/>
            <person name="Floudas D."/>
            <person name="Copeland A."/>
            <person name="Barry K.W."/>
            <person name="Cichocki N."/>
            <person name="Veneault-Fourrey C."/>
            <person name="LaButti K."/>
            <person name="Lindquist E.A."/>
            <person name="Lipzen A."/>
            <person name="Lundell T."/>
            <person name="Morin E."/>
            <person name="Murat C."/>
            <person name="Riley R."/>
            <person name="Ohm R."/>
            <person name="Sun H."/>
            <person name="Tunlid A."/>
            <person name="Henrissat B."/>
            <person name="Grigoriev I.V."/>
            <person name="Hibbett D.S."/>
            <person name="Martin F."/>
        </authorList>
    </citation>
    <scope>NUCLEOTIDE SEQUENCE [LARGE SCALE GENOMIC DNA]</scope>
    <source>
        <strain evidence="5">MAFF 305830</strain>
    </source>
</reference>
<dbReference type="SUPFAM" id="SSF53474">
    <property type="entry name" value="alpha/beta-Hydrolases"/>
    <property type="match status" value="1"/>
</dbReference>
<feature type="transmembrane region" description="Helical" evidence="2">
    <location>
        <begin position="12"/>
        <end position="32"/>
    </location>
</feature>
<protein>
    <recommendedName>
        <fullName evidence="3">AB hydrolase-1 domain-containing protein</fullName>
    </recommendedName>
</protein>
<evidence type="ECO:0000313" key="4">
    <source>
        <dbReference type="EMBL" id="KIM28473.1"/>
    </source>
</evidence>
<gene>
    <name evidence="4" type="ORF">M408DRAFT_8831</name>
</gene>
<dbReference type="HOGENOM" id="CLU_051715_1_0_1"/>
<evidence type="ECO:0000256" key="1">
    <source>
        <dbReference type="ARBA" id="ARBA00038097"/>
    </source>
</evidence>
<dbReference type="GO" id="GO:0006654">
    <property type="term" value="P:phosphatidic acid biosynthetic process"/>
    <property type="evidence" value="ECO:0007669"/>
    <property type="project" value="TreeGrafter"/>
</dbReference>
<dbReference type="GO" id="GO:0052689">
    <property type="term" value="F:carboxylic ester hydrolase activity"/>
    <property type="evidence" value="ECO:0007669"/>
    <property type="project" value="TreeGrafter"/>
</dbReference>
<keyword evidence="2" id="KW-0472">Membrane</keyword>
<reference evidence="4 5" key="1">
    <citation type="submission" date="2014-04" db="EMBL/GenBank/DDBJ databases">
        <authorList>
            <consortium name="DOE Joint Genome Institute"/>
            <person name="Kuo A."/>
            <person name="Zuccaro A."/>
            <person name="Kohler A."/>
            <person name="Nagy L.G."/>
            <person name="Floudas D."/>
            <person name="Copeland A."/>
            <person name="Barry K.W."/>
            <person name="Cichocki N."/>
            <person name="Veneault-Fourrey C."/>
            <person name="LaButti K."/>
            <person name="Lindquist E.A."/>
            <person name="Lipzen A."/>
            <person name="Lundell T."/>
            <person name="Morin E."/>
            <person name="Murat C."/>
            <person name="Sun H."/>
            <person name="Tunlid A."/>
            <person name="Henrissat B."/>
            <person name="Grigoriev I.V."/>
            <person name="Hibbett D.S."/>
            <person name="Martin F."/>
            <person name="Nordberg H.P."/>
            <person name="Cantor M.N."/>
            <person name="Hua S.X."/>
        </authorList>
    </citation>
    <scope>NUCLEOTIDE SEQUENCE [LARGE SCALE GENOMIC DNA]</scope>
    <source>
        <strain evidence="4 5">MAFF 305830</strain>
    </source>
</reference>
<dbReference type="Gene3D" id="3.40.50.1820">
    <property type="entry name" value="alpha/beta hydrolase"/>
    <property type="match status" value="1"/>
</dbReference>